<protein>
    <recommendedName>
        <fullName evidence="3 5">Regulatory protein RecX</fullName>
    </recommendedName>
</protein>
<comment type="caution">
    <text evidence="9">The sequence shown here is derived from an EMBL/GenBank/DDBJ whole genome shotgun (WGS) entry which is preliminary data.</text>
</comment>
<comment type="function">
    <text evidence="5">Modulates RecA activity.</text>
</comment>
<dbReference type="InterPro" id="IPR053925">
    <property type="entry name" value="RecX_HTH_3rd"/>
</dbReference>
<dbReference type="RefSeq" id="WP_181550422.1">
    <property type="nucleotide sequence ID" value="NZ_JACDUS010000002.1"/>
</dbReference>
<comment type="subcellular location">
    <subcellularLocation>
        <location evidence="1 5">Cytoplasm</location>
    </subcellularLocation>
</comment>
<reference evidence="9 10" key="1">
    <citation type="submission" date="2020-07" db="EMBL/GenBank/DDBJ databases">
        <title>Genomic Encyclopedia of Type Strains, Phase IV (KMG-IV): sequencing the most valuable type-strain genomes for metagenomic binning, comparative biology and taxonomic classification.</title>
        <authorList>
            <person name="Goeker M."/>
        </authorList>
    </citation>
    <scope>NUCLEOTIDE SEQUENCE [LARGE SCALE GENOMIC DNA]</scope>
    <source>
        <strain evidence="9 10">DSM 17721</strain>
    </source>
</reference>
<dbReference type="InterPro" id="IPR053924">
    <property type="entry name" value="RecX_HTH_2nd"/>
</dbReference>
<name>A0A7W0C7W9_9BACT</name>
<feature type="domain" description="RecX third three-helical" evidence="7">
    <location>
        <begin position="167"/>
        <end position="197"/>
    </location>
</feature>
<proteinExistence type="inferred from homology"/>
<dbReference type="Pfam" id="PF21982">
    <property type="entry name" value="RecX_HTH1"/>
    <property type="match status" value="1"/>
</dbReference>
<keyword evidence="4 5" id="KW-0963">Cytoplasm</keyword>
<dbReference type="InterPro" id="IPR003783">
    <property type="entry name" value="Regulatory_RecX"/>
</dbReference>
<dbReference type="GO" id="GO:0006282">
    <property type="term" value="P:regulation of DNA repair"/>
    <property type="evidence" value="ECO:0007669"/>
    <property type="project" value="UniProtKB-UniRule"/>
</dbReference>
<dbReference type="Gene3D" id="1.10.10.10">
    <property type="entry name" value="Winged helix-like DNA-binding domain superfamily/Winged helix DNA-binding domain"/>
    <property type="match status" value="3"/>
</dbReference>
<dbReference type="HAMAP" id="MF_01114">
    <property type="entry name" value="RecX"/>
    <property type="match status" value="1"/>
</dbReference>
<feature type="domain" description="RecX first three-helical" evidence="8">
    <location>
        <begin position="61"/>
        <end position="100"/>
    </location>
</feature>
<dbReference type="AlphaFoldDB" id="A0A7W0C7W9"/>
<comment type="similarity">
    <text evidence="2 5">Belongs to the RecX family.</text>
</comment>
<dbReference type="InterPro" id="IPR053926">
    <property type="entry name" value="RecX_HTH_1st"/>
</dbReference>
<evidence type="ECO:0000256" key="2">
    <source>
        <dbReference type="ARBA" id="ARBA00009695"/>
    </source>
</evidence>
<dbReference type="GO" id="GO:0005737">
    <property type="term" value="C:cytoplasm"/>
    <property type="evidence" value="ECO:0007669"/>
    <property type="project" value="UniProtKB-SubCell"/>
</dbReference>
<evidence type="ECO:0000313" key="10">
    <source>
        <dbReference type="Proteomes" id="UP000525298"/>
    </source>
</evidence>
<evidence type="ECO:0000256" key="4">
    <source>
        <dbReference type="ARBA" id="ARBA00022490"/>
    </source>
</evidence>
<evidence type="ECO:0000256" key="3">
    <source>
        <dbReference type="ARBA" id="ARBA00018111"/>
    </source>
</evidence>
<feature type="domain" description="RecX second three-helical" evidence="6">
    <location>
        <begin position="107"/>
        <end position="148"/>
    </location>
</feature>
<dbReference type="InterPro" id="IPR036388">
    <property type="entry name" value="WH-like_DNA-bd_sf"/>
</dbReference>
<organism evidence="9 10">
    <name type="scientific">Desulfosalsimonas propionicica</name>
    <dbReference type="NCBI Taxonomy" id="332175"/>
    <lineage>
        <taxon>Bacteria</taxon>
        <taxon>Pseudomonadati</taxon>
        <taxon>Thermodesulfobacteriota</taxon>
        <taxon>Desulfobacteria</taxon>
        <taxon>Desulfobacterales</taxon>
        <taxon>Desulfosalsimonadaceae</taxon>
        <taxon>Desulfosalsimonas</taxon>
    </lineage>
</organism>
<gene>
    <name evidence="5" type="primary">recX</name>
    <name evidence="9" type="ORF">HNR65_001082</name>
</gene>
<dbReference type="Proteomes" id="UP000525298">
    <property type="component" value="Unassembled WGS sequence"/>
</dbReference>
<dbReference type="PANTHER" id="PTHR33602">
    <property type="entry name" value="REGULATORY PROTEIN RECX FAMILY PROTEIN"/>
    <property type="match status" value="1"/>
</dbReference>
<dbReference type="EMBL" id="JACDUS010000002">
    <property type="protein sequence ID" value="MBA2880764.1"/>
    <property type="molecule type" value="Genomic_DNA"/>
</dbReference>
<dbReference type="Pfam" id="PF21981">
    <property type="entry name" value="RecX_HTH3"/>
    <property type="match status" value="1"/>
</dbReference>
<sequence>MSSSITAISPQKKNRGRCNIFIDGEYAFSLSEKIAASLQVGAVLTPEEKQRLLHEDEKQKAFDRCLHYLRYRPRSRAEIIGYLEKKGFSGPAVQNALSRLESYGYIDDKSFARMWIESRCRCRPRGEFALRHELRQKGVDETIIDQMLTDFEETGPAWRAVAPRLAAWAKLDRPALKQKFYQYLNRRGFSWETCQTVWTQALAFLDTQAEKKY</sequence>
<dbReference type="PANTHER" id="PTHR33602:SF1">
    <property type="entry name" value="REGULATORY PROTEIN RECX FAMILY PROTEIN"/>
    <property type="match status" value="1"/>
</dbReference>
<keyword evidence="10" id="KW-1185">Reference proteome</keyword>
<evidence type="ECO:0000259" key="8">
    <source>
        <dbReference type="Pfam" id="PF21982"/>
    </source>
</evidence>
<dbReference type="Pfam" id="PF02631">
    <property type="entry name" value="RecX_HTH2"/>
    <property type="match status" value="1"/>
</dbReference>
<evidence type="ECO:0000256" key="5">
    <source>
        <dbReference type="HAMAP-Rule" id="MF_01114"/>
    </source>
</evidence>
<evidence type="ECO:0000259" key="7">
    <source>
        <dbReference type="Pfam" id="PF21981"/>
    </source>
</evidence>
<evidence type="ECO:0000259" key="6">
    <source>
        <dbReference type="Pfam" id="PF02631"/>
    </source>
</evidence>
<accession>A0A7W0C7W9</accession>
<evidence type="ECO:0000313" key="9">
    <source>
        <dbReference type="EMBL" id="MBA2880764.1"/>
    </source>
</evidence>
<evidence type="ECO:0000256" key="1">
    <source>
        <dbReference type="ARBA" id="ARBA00004496"/>
    </source>
</evidence>